<evidence type="ECO:0000259" key="1">
    <source>
        <dbReference type="Pfam" id="PF13468"/>
    </source>
</evidence>
<name>A0A4V3APR1_9HYPH</name>
<accession>A0A4V3APR1</accession>
<dbReference type="RefSeq" id="WP_133314180.1">
    <property type="nucleotide sequence ID" value="NZ_SMTL01000001.1"/>
</dbReference>
<proteinExistence type="predicted"/>
<dbReference type="Gene3D" id="3.10.180.10">
    <property type="entry name" value="2,3-Dihydroxybiphenyl 1,2-Dioxygenase, domain 1"/>
    <property type="match status" value="1"/>
</dbReference>
<protein>
    <submittedName>
        <fullName evidence="2">VOC family protein</fullName>
    </submittedName>
</protein>
<dbReference type="PANTHER" id="PTHR40265:SF1">
    <property type="entry name" value="GLYOXALASE-LIKE DOMAIN-CONTAINING PROTEIN"/>
    <property type="match status" value="1"/>
</dbReference>
<organism evidence="2 3">
    <name type="scientific">Rhizobium deserti</name>
    <dbReference type="NCBI Taxonomy" id="2547961"/>
    <lineage>
        <taxon>Bacteria</taxon>
        <taxon>Pseudomonadati</taxon>
        <taxon>Pseudomonadota</taxon>
        <taxon>Alphaproteobacteria</taxon>
        <taxon>Hyphomicrobiales</taxon>
        <taxon>Rhizobiaceae</taxon>
        <taxon>Rhizobium/Agrobacterium group</taxon>
        <taxon>Rhizobium</taxon>
    </lineage>
</organism>
<dbReference type="InterPro" id="IPR025870">
    <property type="entry name" value="Glyoxalase-like_dom"/>
</dbReference>
<reference evidence="2 3" key="1">
    <citation type="submission" date="2019-03" db="EMBL/GenBank/DDBJ databases">
        <title>Rhizobium sp. nov., an bacterium isolated from biocrust in Mu Us Desert.</title>
        <authorList>
            <person name="Lixiong L."/>
        </authorList>
    </citation>
    <scope>NUCLEOTIDE SEQUENCE [LARGE SCALE GENOMIC DNA]</scope>
    <source>
        <strain evidence="2 3">SPY-1</strain>
    </source>
</reference>
<feature type="domain" description="Glyoxalase-like" evidence="1">
    <location>
        <begin position="6"/>
        <end position="195"/>
    </location>
</feature>
<sequence>MSIRLIDHLVLPVSELSGARKRLSALGFTVAPDAFHPFGTSNACIFFGDGSYLEPLAIANRRVAGVAAKRGNVFTTRDIAFRRSRNREGLSALVAASEDAGADHVRFQENGVSAGDMLEFSRAMGLPDGSEAEASFRLAFACDERSADFFLFCCQRIKAFAGDRGELELHSNAVTGLSEIIFSAPAPADFAQLLEMVFEAKADRSETGFRLATGNAGIRVLHEEELADEFALREDPKLTGLTGRAIIFKTADLAVTEITLAANDVAFIRREGRVLVSAAPGQGVLFGFEE</sequence>
<evidence type="ECO:0000313" key="2">
    <source>
        <dbReference type="EMBL" id="TDK38730.1"/>
    </source>
</evidence>
<dbReference type="InterPro" id="IPR029068">
    <property type="entry name" value="Glyas_Bleomycin-R_OHBP_Dase"/>
</dbReference>
<dbReference type="Proteomes" id="UP000295238">
    <property type="component" value="Unassembled WGS sequence"/>
</dbReference>
<gene>
    <name evidence="2" type="ORF">E2F50_00825</name>
</gene>
<dbReference type="Pfam" id="PF13468">
    <property type="entry name" value="Glyoxalase_3"/>
    <property type="match status" value="1"/>
</dbReference>
<dbReference type="PANTHER" id="PTHR40265">
    <property type="entry name" value="BLL2707 PROTEIN"/>
    <property type="match status" value="1"/>
</dbReference>
<keyword evidence="3" id="KW-1185">Reference proteome</keyword>
<dbReference type="AlphaFoldDB" id="A0A4V3APR1"/>
<comment type="caution">
    <text evidence="2">The sequence shown here is derived from an EMBL/GenBank/DDBJ whole genome shotgun (WGS) entry which is preliminary data.</text>
</comment>
<dbReference type="EMBL" id="SMTL01000001">
    <property type="protein sequence ID" value="TDK38730.1"/>
    <property type="molecule type" value="Genomic_DNA"/>
</dbReference>
<evidence type="ECO:0000313" key="3">
    <source>
        <dbReference type="Proteomes" id="UP000295238"/>
    </source>
</evidence>